<evidence type="ECO:0000256" key="1">
    <source>
        <dbReference type="ARBA" id="ARBA00004651"/>
    </source>
</evidence>
<dbReference type="Proteomes" id="UP000199382">
    <property type="component" value="Unassembled WGS sequence"/>
</dbReference>
<comment type="similarity">
    <text evidence="2">Belongs to the autoinducer-2 exporter (AI-2E) (TC 2.A.86) family.</text>
</comment>
<feature type="transmembrane region" description="Helical" evidence="8">
    <location>
        <begin position="288"/>
        <end position="307"/>
    </location>
</feature>
<evidence type="ECO:0000256" key="2">
    <source>
        <dbReference type="ARBA" id="ARBA00009773"/>
    </source>
</evidence>
<proteinExistence type="inferred from homology"/>
<gene>
    <name evidence="9" type="ORF">SAMN04488026_103212</name>
</gene>
<feature type="transmembrane region" description="Helical" evidence="8">
    <location>
        <begin position="79"/>
        <end position="101"/>
    </location>
</feature>
<sequence>MPNFQKRKTTGFFMYSSTDAKVIDLTIRIGFLGLFIYGSLMLVAPLVGLMLWAVILTVAIHPLHAVLSRLLGGRQKLSASVLTLIGLAITLGPVALLGMGIMEAGQTINDGIAKGTLHIPPPSDTVIDWPLVGPKLHAAWSSAHSDILEMIGRFEPQLLKAGGLLLGQLAGVGMGLVTLTLAVLIMGVLLIAGPGLVVGARKFANRVFADSGPLLIDMAGATVRNVSRGVIGVAVIQALMGGIVMAAFGIGAAGPLSLVALLLGVIQVGPGPVLLPVIIWAWTAMDSGTALLFTLLMLPVMVIDNLLKPIFMSRGLDTPMLVILIGVLGGLMAYGLIGIFIGPVILSVFYKLFTYWIDQETEPVPEQHTEEA</sequence>
<keyword evidence="3" id="KW-0813">Transport</keyword>
<feature type="transmembrane region" description="Helical" evidence="8">
    <location>
        <begin position="258"/>
        <end position="282"/>
    </location>
</feature>
<keyword evidence="6 8" id="KW-1133">Transmembrane helix</keyword>
<keyword evidence="5 8" id="KW-0812">Transmembrane</keyword>
<dbReference type="AlphaFoldDB" id="A0A1G8ZEV7"/>
<feature type="transmembrane region" description="Helical" evidence="8">
    <location>
        <begin position="319"/>
        <end position="346"/>
    </location>
</feature>
<feature type="transmembrane region" description="Helical" evidence="8">
    <location>
        <begin position="21"/>
        <end position="43"/>
    </location>
</feature>
<organism evidence="9 10">
    <name type="scientific">Aliiruegeria lutimaris</name>
    <dbReference type="NCBI Taxonomy" id="571298"/>
    <lineage>
        <taxon>Bacteria</taxon>
        <taxon>Pseudomonadati</taxon>
        <taxon>Pseudomonadota</taxon>
        <taxon>Alphaproteobacteria</taxon>
        <taxon>Rhodobacterales</taxon>
        <taxon>Roseobacteraceae</taxon>
        <taxon>Aliiruegeria</taxon>
    </lineage>
</organism>
<evidence type="ECO:0000256" key="4">
    <source>
        <dbReference type="ARBA" id="ARBA00022475"/>
    </source>
</evidence>
<evidence type="ECO:0000256" key="8">
    <source>
        <dbReference type="SAM" id="Phobius"/>
    </source>
</evidence>
<comment type="subcellular location">
    <subcellularLocation>
        <location evidence="1">Cell membrane</location>
        <topology evidence="1">Multi-pass membrane protein</topology>
    </subcellularLocation>
</comment>
<feature type="transmembrane region" description="Helical" evidence="8">
    <location>
        <begin position="165"/>
        <end position="191"/>
    </location>
</feature>
<feature type="transmembrane region" description="Helical" evidence="8">
    <location>
        <begin position="229"/>
        <end position="251"/>
    </location>
</feature>
<dbReference type="Pfam" id="PF01594">
    <property type="entry name" value="AI-2E_transport"/>
    <property type="match status" value="1"/>
</dbReference>
<protein>
    <submittedName>
        <fullName evidence="9">Predicted PurR-regulated permease PerM</fullName>
    </submittedName>
</protein>
<dbReference type="STRING" id="571298.SAMN04488026_103212"/>
<reference evidence="9 10" key="1">
    <citation type="submission" date="2016-10" db="EMBL/GenBank/DDBJ databases">
        <authorList>
            <person name="de Groot N.N."/>
        </authorList>
    </citation>
    <scope>NUCLEOTIDE SEQUENCE [LARGE SCALE GENOMIC DNA]</scope>
    <source>
        <strain evidence="9 10">DSM 25294</strain>
    </source>
</reference>
<evidence type="ECO:0000313" key="10">
    <source>
        <dbReference type="Proteomes" id="UP000199382"/>
    </source>
</evidence>
<accession>A0A1G8ZEV7</accession>
<dbReference type="PANTHER" id="PTHR21716">
    <property type="entry name" value="TRANSMEMBRANE PROTEIN"/>
    <property type="match status" value="1"/>
</dbReference>
<name>A0A1G8ZEV7_9RHOB</name>
<evidence type="ECO:0000256" key="3">
    <source>
        <dbReference type="ARBA" id="ARBA00022448"/>
    </source>
</evidence>
<keyword evidence="10" id="KW-1185">Reference proteome</keyword>
<evidence type="ECO:0000256" key="6">
    <source>
        <dbReference type="ARBA" id="ARBA00022989"/>
    </source>
</evidence>
<evidence type="ECO:0000256" key="5">
    <source>
        <dbReference type="ARBA" id="ARBA00022692"/>
    </source>
</evidence>
<dbReference type="InterPro" id="IPR002549">
    <property type="entry name" value="AI-2E-like"/>
</dbReference>
<feature type="transmembrane region" description="Helical" evidence="8">
    <location>
        <begin position="49"/>
        <end position="67"/>
    </location>
</feature>
<dbReference type="EMBL" id="FNEK01000032">
    <property type="protein sequence ID" value="SDK13639.1"/>
    <property type="molecule type" value="Genomic_DNA"/>
</dbReference>
<keyword evidence="4" id="KW-1003">Cell membrane</keyword>
<dbReference type="PANTHER" id="PTHR21716:SF67">
    <property type="entry name" value="TRANSPORT PROTEIN YDIK-RELATED"/>
    <property type="match status" value="1"/>
</dbReference>
<dbReference type="GO" id="GO:0005886">
    <property type="term" value="C:plasma membrane"/>
    <property type="evidence" value="ECO:0007669"/>
    <property type="project" value="UniProtKB-SubCell"/>
</dbReference>
<keyword evidence="7 8" id="KW-0472">Membrane</keyword>
<evidence type="ECO:0000313" key="9">
    <source>
        <dbReference type="EMBL" id="SDK13639.1"/>
    </source>
</evidence>
<evidence type="ECO:0000256" key="7">
    <source>
        <dbReference type="ARBA" id="ARBA00023136"/>
    </source>
</evidence>